<dbReference type="Gene3D" id="3.20.20.450">
    <property type="entry name" value="EAL domain"/>
    <property type="match status" value="1"/>
</dbReference>
<dbReference type="PANTHER" id="PTHR33121">
    <property type="entry name" value="CYCLIC DI-GMP PHOSPHODIESTERASE PDEF"/>
    <property type="match status" value="1"/>
</dbReference>
<dbReference type="AlphaFoldDB" id="A0AB38A0X6"/>
<organism evidence="3 4">
    <name type="scientific">Trichococcus collinsii</name>
    <dbReference type="NCBI Taxonomy" id="157076"/>
    <lineage>
        <taxon>Bacteria</taxon>
        <taxon>Bacillati</taxon>
        <taxon>Bacillota</taxon>
        <taxon>Bacilli</taxon>
        <taxon>Lactobacillales</taxon>
        <taxon>Carnobacteriaceae</taxon>
        <taxon>Trichococcus</taxon>
    </lineage>
</organism>
<dbReference type="SMART" id="SM00052">
    <property type="entry name" value="EAL"/>
    <property type="match status" value="1"/>
</dbReference>
<dbReference type="InterPro" id="IPR035919">
    <property type="entry name" value="EAL_sf"/>
</dbReference>
<dbReference type="InterPro" id="IPR001633">
    <property type="entry name" value="EAL_dom"/>
</dbReference>
<dbReference type="InterPro" id="IPR050706">
    <property type="entry name" value="Cyclic-di-GMP_PDE-like"/>
</dbReference>
<dbReference type="RefSeq" id="WP_143033124.1">
    <property type="nucleotide sequence ID" value="NZ_FJNA01000001.1"/>
</dbReference>
<feature type="transmembrane region" description="Helical" evidence="1">
    <location>
        <begin position="12"/>
        <end position="33"/>
    </location>
</feature>
<name>A0AB38A0X6_9LACT</name>
<feature type="transmembrane region" description="Helical" evidence="1">
    <location>
        <begin position="80"/>
        <end position="97"/>
    </location>
</feature>
<evidence type="ECO:0000313" key="4">
    <source>
        <dbReference type="Proteomes" id="UP000199042"/>
    </source>
</evidence>
<dbReference type="SUPFAM" id="SSF141868">
    <property type="entry name" value="EAL domain-like"/>
    <property type="match status" value="1"/>
</dbReference>
<dbReference type="Pfam" id="PF00563">
    <property type="entry name" value="EAL"/>
    <property type="match status" value="1"/>
</dbReference>
<dbReference type="PANTHER" id="PTHR33121:SF70">
    <property type="entry name" value="SIGNALING PROTEIN YKOW"/>
    <property type="match status" value="1"/>
</dbReference>
<feature type="transmembrane region" description="Helical" evidence="1">
    <location>
        <begin position="109"/>
        <end position="130"/>
    </location>
</feature>
<evidence type="ECO:0000259" key="2">
    <source>
        <dbReference type="PROSITE" id="PS50883"/>
    </source>
</evidence>
<sequence length="666" mass="78267">MFYLFFLSTSFLLEIDGYVIMSAAPLLLIILPMHKNNLYLAHLAFLIGTWGNGGFMLTALLFSVVSLVVDALMKQRSLKIYVGFCTVLPILFSEAILDPQRNDYDGRVLWTVAIVATTILLISGIALFMSKKGTKLMYFREYLDLFLNVFNEMYTFYYDGKSDRIHFSNRLVTFLGLEKRPYSMKEWNLYLNEFIVNDNHHMQSDVREGFFLVPGVGDVRHIRFEQHQIFKNDYIGFVRDDTRGISKEDILYLRTQKDTLTNFPKSTVFAERFLEKVKAHNSKTQKDFLLIFLQIDIRTAGYSVYDIELEAKFHKTILEEVRVRFVDLEIFSIVFGEYVLVLPYDREASGENIKSEISRLLNARIDMDGMMVSSFNRLGYRDTHTYEIQNYDDAQEILKQLLYCRSVLKKESMLNNYQFKDYEYKEYIKKQRRVRFLTTILQHEKINAVYQPVIDIDEGKPIFFEVLTRVDHEAYKDTGIFFDDIQEFALTREIDKVIFKRLRKALENRLIPVYNYSVNISSDTIMDENIIYVADFLYENGFQLYLELVERSRHSIKYVEEREYFAKKHHAGLIADDYGTESSNIELLYDFNFNSIKIPRKFIVDIDKDEKQRLFVSAIYRYCVQFGLDCIAEGVETESEKEALKEIGIHLIQGFIFGQPNSEVVL</sequence>
<reference evidence="3 4" key="1">
    <citation type="submission" date="2016-10" db="EMBL/GenBank/DDBJ databases">
        <authorList>
            <person name="Varghese N."/>
            <person name="Submissions S."/>
        </authorList>
    </citation>
    <scope>NUCLEOTIDE SEQUENCE [LARGE SCALE GENOMIC DNA]</scope>
    <source>
        <strain evidence="3 4">DSM 14526</strain>
    </source>
</reference>
<dbReference type="EMBL" id="FNQH01000003">
    <property type="protein sequence ID" value="SEA55457.1"/>
    <property type="molecule type" value="Genomic_DNA"/>
</dbReference>
<keyword evidence="4" id="KW-1185">Reference proteome</keyword>
<proteinExistence type="predicted"/>
<accession>A0AB38A0X6</accession>
<evidence type="ECO:0000313" key="3">
    <source>
        <dbReference type="EMBL" id="SEA55457.1"/>
    </source>
</evidence>
<keyword evidence="1" id="KW-0472">Membrane</keyword>
<comment type="caution">
    <text evidence="3">The sequence shown here is derived from an EMBL/GenBank/DDBJ whole genome shotgun (WGS) entry which is preliminary data.</text>
</comment>
<gene>
    <name evidence="3" type="ORF">SAMN04488525_103427</name>
</gene>
<protein>
    <submittedName>
        <fullName evidence="3">EAL domain, c-di-GMP-specific phosphodiesterase class I (Or its enzymatically inactive variant)</fullName>
    </submittedName>
</protein>
<feature type="transmembrane region" description="Helical" evidence="1">
    <location>
        <begin position="39"/>
        <end position="68"/>
    </location>
</feature>
<keyword evidence="1" id="KW-0812">Transmembrane</keyword>
<dbReference type="Proteomes" id="UP000199042">
    <property type="component" value="Unassembled WGS sequence"/>
</dbReference>
<dbReference type="CDD" id="cd01948">
    <property type="entry name" value="EAL"/>
    <property type="match status" value="1"/>
</dbReference>
<keyword evidence="1" id="KW-1133">Transmembrane helix</keyword>
<dbReference type="PROSITE" id="PS50883">
    <property type="entry name" value="EAL"/>
    <property type="match status" value="1"/>
</dbReference>
<evidence type="ECO:0000256" key="1">
    <source>
        <dbReference type="SAM" id="Phobius"/>
    </source>
</evidence>
<feature type="domain" description="EAL" evidence="2">
    <location>
        <begin position="430"/>
        <end position="666"/>
    </location>
</feature>
<dbReference type="GO" id="GO:0071111">
    <property type="term" value="F:cyclic-guanylate-specific phosphodiesterase activity"/>
    <property type="evidence" value="ECO:0007669"/>
    <property type="project" value="InterPro"/>
</dbReference>